<dbReference type="PANTHER" id="PTHR23305:SF18">
    <property type="entry name" value="OBG-TYPE G DOMAIN-CONTAINING PROTEIN"/>
    <property type="match status" value="1"/>
</dbReference>
<proteinExistence type="inferred from homology"/>
<protein>
    <recommendedName>
        <fullName evidence="6">Ribosome-binding ATPase YchF</fullName>
    </recommendedName>
</protein>
<dbReference type="SUPFAM" id="SSF52540">
    <property type="entry name" value="P-loop containing nucleoside triphosphate hydrolases"/>
    <property type="match status" value="1"/>
</dbReference>
<dbReference type="InterPro" id="IPR023192">
    <property type="entry name" value="TGS-like_dom_sf"/>
</dbReference>
<dbReference type="InterPro" id="IPR006073">
    <property type="entry name" value="GTP-bd"/>
</dbReference>
<dbReference type="NCBIfam" id="TIGR00092">
    <property type="entry name" value="redox-regulated ATPase YchF"/>
    <property type="match status" value="1"/>
</dbReference>
<comment type="cofactor">
    <cofactor evidence="1">
        <name>Mg(2+)</name>
        <dbReference type="ChEBI" id="CHEBI:18420"/>
    </cofactor>
</comment>
<keyword evidence="10" id="KW-1185">Reference proteome</keyword>
<dbReference type="InterPro" id="IPR031167">
    <property type="entry name" value="G_OBG"/>
</dbReference>
<dbReference type="InterPro" id="IPR012676">
    <property type="entry name" value="TGS-like"/>
</dbReference>
<feature type="binding site" evidence="6">
    <location>
        <begin position="12"/>
        <end position="17"/>
    </location>
    <ligand>
        <name>ATP</name>
        <dbReference type="ChEBI" id="CHEBI:30616"/>
    </ligand>
</feature>
<dbReference type="InterPro" id="IPR013029">
    <property type="entry name" value="YchF_C"/>
</dbReference>
<dbReference type="PROSITE" id="PS51880">
    <property type="entry name" value="TGS"/>
    <property type="match status" value="1"/>
</dbReference>
<evidence type="ECO:0000259" key="8">
    <source>
        <dbReference type="PROSITE" id="PS51880"/>
    </source>
</evidence>
<dbReference type="Gene3D" id="3.10.20.30">
    <property type="match status" value="1"/>
</dbReference>
<feature type="domain" description="OBG-type G" evidence="7">
    <location>
        <begin position="3"/>
        <end position="267"/>
    </location>
</feature>
<dbReference type="RefSeq" id="WP_326928515.1">
    <property type="nucleotide sequence ID" value="NZ_CP123443.1"/>
</dbReference>
<sequence length="375" mass="41241">MALNCGIVGLPNVGKSTIFSALTAAPAEAANYPFCTIDPNKGTVSVPDVRLERIARMIPAEKTIYTTMEFVDIAGLVKGASAGEGLGNRFLANIRETDLIVHVVRCFENSDIVHVDGSVDALRDVETVSTELILADMAGVDKARERYERLTRANDAKQRAQCTVALALLDRVAQHLNELKPVRQFLAENELSEEEEFFRNLHFITAKPQIYLCNVSEKDVQDGAMRNAQSEAIQQLATREGAQVLGICGQMEADIAELDDPEERRLFLQELGLVESGLDQLARLASRSLGLGSFFTVGDKENKAWTFRLGNTAPQCAGKIHTDFERGFIKAEVFHCDDLFAAGSETAVRSAGKLRLEGKAYIVRDGDVMHFKFNT</sequence>
<dbReference type="Pfam" id="PF01926">
    <property type="entry name" value="MMR_HSR1"/>
    <property type="match status" value="1"/>
</dbReference>
<evidence type="ECO:0000256" key="3">
    <source>
        <dbReference type="ARBA" id="ARBA00022741"/>
    </source>
</evidence>
<dbReference type="CDD" id="cd04867">
    <property type="entry name" value="TGS_YchF_OLA1"/>
    <property type="match status" value="1"/>
</dbReference>
<dbReference type="PANTHER" id="PTHR23305">
    <property type="entry name" value="OBG GTPASE FAMILY"/>
    <property type="match status" value="1"/>
</dbReference>
<dbReference type="InterPro" id="IPR004396">
    <property type="entry name" value="ATPase_YchF/OLA1"/>
</dbReference>
<keyword evidence="5" id="KW-0460">Magnesium</keyword>
<dbReference type="Proteomes" id="UP001228690">
    <property type="component" value="Chromosome"/>
</dbReference>
<dbReference type="HAMAP" id="MF_00944">
    <property type="entry name" value="YchF_OLA1_ATPase"/>
    <property type="match status" value="1"/>
</dbReference>
<dbReference type="InterPro" id="IPR012675">
    <property type="entry name" value="Beta-grasp_dom_sf"/>
</dbReference>
<name>A0ABY8MLP2_9SPIO</name>
<evidence type="ECO:0000256" key="5">
    <source>
        <dbReference type="ARBA" id="ARBA00022842"/>
    </source>
</evidence>
<comment type="similarity">
    <text evidence="6">Belongs to the TRAFAC class OBG-HflX-like GTPase superfamily. OBG GTPase family. YchF/OLA1 subfamily.</text>
</comment>
<dbReference type="Pfam" id="PF06071">
    <property type="entry name" value="YchF-GTPase_C"/>
    <property type="match status" value="1"/>
</dbReference>
<evidence type="ECO:0000313" key="9">
    <source>
        <dbReference type="EMBL" id="WGK70305.1"/>
    </source>
</evidence>
<evidence type="ECO:0000256" key="6">
    <source>
        <dbReference type="HAMAP-Rule" id="MF_00944"/>
    </source>
</evidence>
<keyword evidence="4 6" id="KW-0067">ATP-binding</keyword>
<dbReference type="EMBL" id="CP123443">
    <property type="protein sequence ID" value="WGK70305.1"/>
    <property type="molecule type" value="Genomic_DNA"/>
</dbReference>
<dbReference type="InterPro" id="IPR041706">
    <property type="entry name" value="YchF_N"/>
</dbReference>
<dbReference type="SUPFAM" id="SSF81271">
    <property type="entry name" value="TGS-like"/>
    <property type="match status" value="1"/>
</dbReference>
<dbReference type="Gene3D" id="1.10.150.300">
    <property type="entry name" value="TGS-like domain"/>
    <property type="match status" value="1"/>
</dbReference>
<reference evidence="9 10" key="1">
    <citation type="submission" date="2023-04" db="EMBL/GenBank/DDBJ databases">
        <title>Spirochaete genome identified in red abalone sample constitutes a novel genus.</title>
        <authorList>
            <person name="Sharma S.P."/>
            <person name="Purcell C.M."/>
            <person name="Hyde J.R."/>
            <person name="Severin A.J."/>
        </authorList>
    </citation>
    <scope>NUCLEOTIDE SEQUENCE [LARGE SCALE GENOMIC DNA]</scope>
    <source>
        <strain evidence="9 10">SP-2023</strain>
    </source>
</reference>
<evidence type="ECO:0000256" key="1">
    <source>
        <dbReference type="ARBA" id="ARBA00001946"/>
    </source>
</evidence>
<dbReference type="InterPro" id="IPR027417">
    <property type="entry name" value="P-loop_NTPase"/>
</dbReference>
<keyword evidence="3 6" id="KW-0547">Nucleotide-binding</keyword>
<dbReference type="PIRSF" id="PIRSF006641">
    <property type="entry name" value="CHP00092"/>
    <property type="match status" value="1"/>
</dbReference>
<evidence type="ECO:0000256" key="4">
    <source>
        <dbReference type="ARBA" id="ARBA00022840"/>
    </source>
</evidence>
<evidence type="ECO:0000313" key="10">
    <source>
        <dbReference type="Proteomes" id="UP001228690"/>
    </source>
</evidence>
<evidence type="ECO:0000256" key="2">
    <source>
        <dbReference type="ARBA" id="ARBA00022723"/>
    </source>
</evidence>
<dbReference type="Gene3D" id="3.40.50.300">
    <property type="entry name" value="P-loop containing nucleotide triphosphate hydrolases"/>
    <property type="match status" value="1"/>
</dbReference>
<comment type="function">
    <text evidence="6">ATPase that binds to both the 70S ribosome and the 50S ribosomal subunit in a nucleotide-independent manner.</text>
</comment>
<dbReference type="PRINTS" id="PR00326">
    <property type="entry name" value="GTP1OBG"/>
</dbReference>
<dbReference type="PROSITE" id="PS51710">
    <property type="entry name" value="G_OBG"/>
    <property type="match status" value="1"/>
</dbReference>
<dbReference type="CDD" id="cd01900">
    <property type="entry name" value="YchF"/>
    <property type="match status" value="1"/>
</dbReference>
<keyword evidence="2" id="KW-0479">Metal-binding</keyword>
<organism evidence="9 10">
    <name type="scientific">Candidatus Haliotispira prima</name>
    <dbReference type="NCBI Taxonomy" id="3034016"/>
    <lineage>
        <taxon>Bacteria</taxon>
        <taxon>Pseudomonadati</taxon>
        <taxon>Spirochaetota</taxon>
        <taxon>Spirochaetia</taxon>
        <taxon>Spirochaetales</taxon>
        <taxon>Spirochaetaceae</taxon>
        <taxon>Candidatus Haliotispira</taxon>
    </lineage>
</organism>
<dbReference type="InterPro" id="IPR004095">
    <property type="entry name" value="TGS"/>
</dbReference>
<gene>
    <name evidence="6 9" type="primary">ychF</name>
    <name evidence="9" type="ORF">P0082_05445</name>
</gene>
<evidence type="ECO:0000259" key="7">
    <source>
        <dbReference type="PROSITE" id="PS51710"/>
    </source>
</evidence>
<feature type="domain" description="TGS" evidence="8">
    <location>
        <begin position="290"/>
        <end position="373"/>
    </location>
</feature>
<accession>A0ABY8MLP2</accession>